<evidence type="ECO:0000313" key="1">
    <source>
        <dbReference type="EMBL" id="QDS72593.1"/>
    </source>
</evidence>
<gene>
    <name evidence="1" type="ORF">FKW77_001383</name>
</gene>
<reference evidence="1 2" key="1">
    <citation type="submission" date="2019-07" db="EMBL/GenBank/DDBJ databases">
        <title>Finished genome of Venturia effusa.</title>
        <authorList>
            <person name="Young C.A."/>
            <person name="Cox M.P."/>
            <person name="Ganley A.R.D."/>
            <person name="David W.J."/>
        </authorList>
    </citation>
    <scope>NUCLEOTIDE SEQUENCE [LARGE SCALE GENOMIC DNA]</scope>
    <source>
        <strain evidence="2">albino</strain>
    </source>
</reference>
<dbReference type="AlphaFoldDB" id="A0A517LAD2"/>
<dbReference type="PANTHER" id="PTHR40628:SF1">
    <property type="entry name" value="CHROMO DOMAIN-CONTAINING PROTEIN"/>
    <property type="match status" value="1"/>
</dbReference>
<name>A0A517LAD2_9PEZI</name>
<organism evidence="1 2">
    <name type="scientific">Venturia effusa</name>
    <dbReference type="NCBI Taxonomy" id="50376"/>
    <lineage>
        <taxon>Eukaryota</taxon>
        <taxon>Fungi</taxon>
        <taxon>Dikarya</taxon>
        <taxon>Ascomycota</taxon>
        <taxon>Pezizomycotina</taxon>
        <taxon>Dothideomycetes</taxon>
        <taxon>Pleosporomycetidae</taxon>
        <taxon>Venturiales</taxon>
        <taxon>Venturiaceae</taxon>
        <taxon>Venturia</taxon>
    </lineage>
</organism>
<dbReference type="Proteomes" id="UP000316270">
    <property type="component" value="Chromosome 8"/>
</dbReference>
<sequence>MQQVVGVGTVKIKTKRSRDHNNHEPSATLTLNHVLHVPSSICNIIGHPEHFREEYQVVIHFAHGFRGSIESRDGHQIAFFDPDQQLDCPKVSEAPFGYHLGPHVWKENTYYTINALWPDSEQGRYAALLAQRTGTSESAAPLSQNERAWLRKHCGSEYHLLRMYGLSIYKEDDREEGRRIMRALMEDDDDEMDRNY</sequence>
<accession>A0A517LAD2</accession>
<dbReference type="OrthoDB" id="4232400at2759"/>
<evidence type="ECO:0000313" key="2">
    <source>
        <dbReference type="Proteomes" id="UP000316270"/>
    </source>
</evidence>
<protein>
    <submittedName>
        <fullName evidence="1">Uncharacterized protein</fullName>
    </submittedName>
</protein>
<dbReference type="PANTHER" id="PTHR40628">
    <property type="entry name" value="CHROMO DOMAIN-CONTAINING PROTEIN"/>
    <property type="match status" value="1"/>
</dbReference>
<proteinExistence type="predicted"/>
<keyword evidence="2" id="KW-1185">Reference proteome</keyword>
<dbReference type="EMBL" id="CP042192">
    <property type="protein sequence ID" value="QDS72593.1"/>
    <property type="molecule type" value="Genomic_DNA"/>
</dbReference>